<evidence type="ECO:0000313" key="3">
    <source>
        <dbReference type="Proteomes" id="UP000054266"/>
    </source>
</evidence>
<evidence type="ECO:0000313" key="2">
    <source>
        <dbReference type="EMBL" id="KIW71972.1"/>
    </source>
</evidence>
<keyword evidence="3" id="KW-1185">Reference proteome</keyword>
<accession>A0A0D2ECI6</accession>
<proteinExistence type="predicted"/>
<evidence type="ECO:0000256" key="1">
    <source>
        <dbReference type="SAM" id="MobiDB-lite"/>
    </source>
</evidence>
<protein>
    <submittedName>
        <fullName evidence="2">Uncharacterized protein</fullName>
    </submittedName>
</protein>
<dbReference type="HOGENOM" id="CLU_180188_0_0_1"/>
<feature type="region of interest" description="Disordered" evidence="1">
    <location>
        <begin position="1"/>
        <end position="28"/>
    </location>
</feature>
<name>A0A0D2ECI6_9EURO</name>
<gene>
    <name evidence="2" type="ORF">PV04_00197</name>
</gene>
<reference evidence="2 3" key="1">
    <citation type="submission" date="2015-01" db="EMBL/GenBank/DDBJ databases">
        <title>The Genome Sequence of Capronia semiimmersa CBS27337.</title>
        <authorList>
            <consortium name="The Broad Institute Genomics Platform"/>
            <person name="Cuomo C."/>
            <person name="de Hoog S."/>
            <person name="Gorbushina A."/>
            <person name="Stielow B."/>
            <person name="Teixiera M."/>
            <person name="Abouelleil A."/>
            <person name="Chapman S.B."/>
            <person name="Priest M."/>
            <person name="Young S.K."/>
            <person name="Wortman J."/>
            <person name="Nusbaum C."/>
            <person name="Birren B."/>
        </authorList>
    </citation>
    <scope>NUCLEOTIDE SEQUENCE [LARGE SCALE GENOMIC DNA]</scope>
    <source>
        <strain evidence="2 3">CBS 27337</strain>
    </source>
</reference>
<feature type="region of interest" description="Disordered" evidence="1">
    <location>
        <begin position="89"/>
        <end position="108"/>
    </location>
</feature>
<sequence length="108" mass="11820">MAQQKPNTQKVDEQAQSDGSLENINPQMLTSEMTKAFQELAQSVSPPLCSYSLPGPLVDNVYRGERTASALESKLDGIHRNLDRLLASFEEMGQSRAENKPSGPGRSN</sequence>
<dbReference type="AlphaFoldDB" id="A0A0D2ECI6"/>
<dbReference type="Proteomes" id="UP000054266">
    <property type="component" value="Unassembled WGS sequence"/>
</dbReference>
<organism evidence="2 3">
    <name type="scientific">Phialophora macrospora</name>
    <dbReference type="NCBI Taxonomy" id="1851006"/>
    <lineage>
        <taxon>Eukaryota</taxon>
        <taxon>Fungi</taxon>
        <taxon>Dikarya</taxon>
        <taxon>Ascomycota</taxon>
        <taxon>Pezizomycotina</taxon>
        <taxon>Eurotiomycetes</taxon>
        <taxon>Chaetothyriomycetidae</taxon>
        <taxon>Chaetothyriales</taxon>
        <taxon>Herpotrichiellaceae</taxon>
        <taxon>Phialophora</taxon>
    </lineage>
</organism>
<dbReference type="EMBL" id="KN846956">
    <property type="protein sequence ID" value="KIW71972.1"/>
    <property type="molecule type" value="Genomic_DNA"/>
</dbReference>